<dbReference type="STRING" id="1920490.GCA_001895925_04051"/>
<name>A0A2T1DID4_9CYAN</name>
<sequence>MINFTGTQNPYGAKGNRFFPMYRMEVAPLVVAKSQLEKASQELEQRKARVQGNNTISFDQAMLRLSPVEATVQRLQVELQPLQQEVKRLQEIVQGWQTSIQTIEQEMAQRQAELNALSTNIPPTRGGGSPEVLNLLKKQRELEDVRRKWRDLQEYLKYPLYQLTAKQTELAAKQQELELNQQEVAQLKAILQGSRQFPMPPIYIDPVGLTVSGTVFNLTASKDTPRLFDSANGNLILYLRGANNEFYSAQYDTLTERVLHEVAATEGSLVFIARTAGSQMDTATIVIQSSSTDTEEICTVVLSNPVMGITETWNKVPRQVAQFAQVINGEANNSQDDFYYDYSANVKVEGITSSNQFQGSLLFVVANNAKGVVKDGAIQGSEVKTRSAQWTSFPLGNALQFDGKDDFVSLKSDTQLSSFDAAGDLTLEVWVKPTPKAQEYRSRLIGQRSDHSQYSLALEPFASTYGAIEMNGETVFGLSGSSFQDAFSFGDTSFTIEFWAKRSVVDRTEQIFQSETTVSDYQGLTLSFDGAKFVWVSTVGFSASNVLSTPEYPDTNWHHWACMYDRSTNVRKIYCDGGLVAQDALPNRTGAYISRTILGSFGDDQSFKGSLDEIRIWNYGRPAKQINSDMRRHLRSSQPGLQACWGMSVSSIPKDYSGYNRSIDLLQGTAQAGVGAFVDYGMSVNVGNQQSLQTKEAIVSSDTWNHLAVVYNQSYALQFNGVDSYLECGNATTLDINRDLTIEAFLKVDSLGVRRGIVTKGILDDGTDQDVPYAFYVDRDGKLVFAFEDTAHTLREFSSNQALEVGKFYRVAVTRKPGFETKEQKDGDTTTGVIVKQWDDIQFYINRQEVGSRRYDFDSTDKTAVGNSSQPFEIGKAYLSGARPAFFHGSISEVRVWGTALGIDTLGVEIKGSEKGLISWWRMEENAGAIAYDSKSNNHVTGSNIQWAKNPDPQGSSFTLYCNGQPVPTQKINLPADQSQFMLGACKRNGNIEDAFCGTLEEVRIWKVARTPEQIRDNLFRRLSGEQEHLIANYTFDAEAADELRDYSFQSNHLALATGNSRPTYVFSTAPISNDVPQVRDAVAGIRTAFHDVLHSPVGVQEYGDMQSDVDGNLIGVLKRCHTFIQDHEWHILTGYKVGNLITEWIGQVQFAPQLIGYIEGAPPVPSENLTVKDKDYTGATSVEMTEAASVVHTYSASRDTGFDMAIAASIGIGFKSETSAGLIVATTVEETTVQIGAKAAFENSLGWLDDASVGTGKVTSKTSKLDLQGRWDAKNQRFAPRNLGFALVQSETADVFALRMQHNNVLVSYQMRPNPDIPKDWNILTFPINSAYTKQGTLDGKVGLAPDTSYPNAMSYSSDISYFKPIEAYQLKNRIQRQEEELRSYYDQYNAGGRGRRQAATHFSQGDLATGRLLDKLPKPEKRNLVNTYVWTADGGLFTESETAIDMRQETTGGAYAFTGMAGIYASGEIAFKAAIFFELEALFGGHLNLTVAKTQDSETSFGLNVNLDGLERDIYDPTKGDDLNDPFGDRSKLPGKVDAYRFMTFYLQPDVQHFNVFTDQVVDSIWLNQSQHPNAIALRQAVQAQKQAKDKDKSLPWRVMHRVTYCSRVLPKVGTAPASLEKALSDLDIDSNWQLIKRLEPFVKGKASVDFNAAVSEAIAQYLPELKPHTSEIIRYVRLYFQVPEEA</sequence>
<keyword evidence="1" id="KW-0732">Signal</keyword>
<reference evidence="5 6" key="1">
    <citation type="submission" date="2018-02" db="EMBL/GenBank/DDBJ databases">
        <authorList>
            <person name="Cohen D.B."/>
            <person name="Kent A.D."/>
        </authorList>
    </citation>
    <scope>NUCLEOTIDE SEQUENCE [LARGE SCALE GENOMIC DNA]</scope>
    <source>
        <strain evidence="5 6">ULC007</strain>
    </source>
</reference>
<keyword evidence="6" id="KW-1185">Reference proteome</keyword>
<reference evidence="5 6" key="2">
    <citation type="submission" date="2018-03" db="EMBL/GenBank/DDBJ databases">
        <title>The ancient ancestry and fast evolution of plastids.</title>
        <authorList>
            <person name="Moore K.R."/>
            <person name="Magnabosco C."/>
            <person name="Momper L."/>
            <person name="Gold D.A."/>
            <person name="Bosak T."/>
            <person name="Fournier G.P."/>
        </authorList>
    </citation>
    <scope>NUCLEOTIDE SEQUENCE [LARGE SCALE GENOMIC DNA]</scope>
    <source>
        <strain evidence="5 6">ULC007</strain>
    </source>
</reference>
<evidence type="ECO:0000259" key="4">
    <source>
        <dbReference type="SMART" id="SM00560"/>
    </source>
</evidence>
<feature type="coiled-coil region" evidence="3">
    <location>
        <begin position="29"/>
        <end position="120"/>
    </location>
</feature>
<comment type="caution">
    <text evidence="5">The sequence shown here is derived from an EMBL/GenBank/DDBJ whole genome shotgun (WGS) entry which is preliminary data.</text>
</comment>
<feature type="coiled-coil region" evidence="3">
    <location>
        <begin position="163"/>
        <end position="190"/>
    </location>
</feature>
<proteinExistence type="predicted"/>
<dbReference type="SMART" id="SM00560">
    <property type="entry name" value="LamGL"/>
    <property type="match status" value="1"/>
</dbReference>
<evidence type="ECO:0000256" key="1">
    <source>
        <dbReference type="ARBA" id="ARBA00022729"/>
    </source>
</evidence>
<feature type="domain" description="LamG-like jellyroll fold" evidence="4">
    <location>
        <begin position="738"/>
        <end position="904"/>
    </location>
</feature>
<evidence type="ECO:0000256" key="3">
    <source>
        <dbReference type="SAM" id="Coils"/>
    </source>
</evidence>
<accession>A0A2T1DID4</accession>
<dbReference type="InterPro" id="IPR006558">
    <property type="entry name" value="LamG-like"/>
</dbReference>
<dbReference type="InterPro" id="IPR013320">
    <property type="entry name" value="ConA-like_dom_sf"/>
</dbReference>
<dbReference type="RefSeq" id="WP_073070189.1">
    <property type="nucleotide sequence ID" value="NZ_MPPI01000006.1"/>
</dbReference>
<keyword evidence="3" id="KW-0175">Coiled coil</keyword>
<dbReference type="OrthoDB" id="463714at2"/>
<dbReference type="Gene3D" id="2.60.120.200">
    <property type="match status" value="4"/>
</dbReference>
<dbReference type="SUPFAM" id="SSF49899">
    <property type="entry name" value="Concanavalin A-like lectins/glucanases"/>
    <property type="match status" value="4"/>
</dbReference>
<dbReference type="Pfam" id="PF13385">
    <property type="entry name" value="Laminin_G_3"/>
    <property type="match status" value="3"/>
</dbReference>
<gene>
    <name evidence="5" type="ORF">C7B65_07390</name>
</gene>
<keyword evidence="2" id="KW-1015">Disulfide bond</keyword>
<dbReference type="EMBL" id="PVWG01000006">
    <property type="protein sequence ID" value="PSB20270.1"/>
    <property type="molecule type" value="Genomic_DNA"/>
</dbReference>
<organism evidence="5 6">
    <name type="scientific">Phormidesmis priestleyi ULC007</name>
    <dbReference type="NCBI Taxonomy" id="1920490"/>
    <lineage>
        <taxon>Bacteria</taxon>
        <taxon>Bacillati</taxon>
        <taxon>Cyanobacteriota</taxon>
        <taxon>Cyanophyceae</taxon>
        <taxon>Leptolyngbyales</taxon>
        <taxon>Leptolyngbyaceae</taxon>
        <taxon>Phormidesmis</taxon>
    </lineage>
</organism>
<dbReference type="Proteomes" id="UP000238634">
    <property type="component" value="Unassembled WGS sequence"/>
</dbReference>
<evidence type="ECO:0000313" key="5">
    <source>
        <dbReference type="EMBL" id="PSB20270.1"/>
    </source>
</evidence>
<protein>
    <recommendedName>
        <fullName evidence="4">LamG-like jellyroll fold domain-containing protein</fullName>
    </recommendedName>
</protein>
<evidence type="ECO:0000313" key="6">
    <source>
        <dbReference type="Proteomes" id="UP000238634"/>
    </source>
</evidence>
<evidence type="ECO:0000256" key="2">
    <source>
        <dbReference type="ARBA" id="ARBA00023157"/>
    </source>
</evidence>